<evidence type="ECO:0000313" key="2">
    <source>
        <dbReference type="Proteomes" id="UP000054632"/>
    </source>
</evidence>
<dbReference type="AlphaFoldDB" id="A0A0V1CY68"/>
<dbReference type="EMBL" id="JYDR01003641">
    <property type="protein sequence ID" value="KRY54159.1"/>
    <property type="molecule type" value="Genomic_DNA"/>
</dbReference>
<comment type="caution">
    <text evidence="1">The sequence shown here is derived from an EMBL/GenBank/DDBJ whole genome shotgun (WGS) entry which is preliminary data.</text>
</comment>
<reference evidence="1 2" key="1">
    <citation type="submission" date="2015-01" db="EMBL/GenBank/DDBJ databases">
        <title>Evolution of Trichinella species and genotypes.</title>
        <authorList>
            <person name="Korhonen P.K."/>
            <person name="Edoardo P."/>
            <person name="Giuseppe L.R."/>
            <person name="Gasser R.B."/>
        </authorList>
    </citation>
    <scope>NUCLEOTIDE SEQUENCE [LARGE SCALE GENOMIC DNA]</scope>
    <source>
        <strain evidence="1">ISS13</strain>
    </source>
</reference>
<protein>
    <submittedName>
        <fullName evidence="1">Uncharacterized protein</fullName>
    </submittedName>
</protein>
<gene>
    <name evidence="1" type="ORF">T4A_1074</name>
</gene>
<name>A0A0V1CY68_TRIPS</name>
<evidence type="ECO:0000313" key="1">
    <source>
        <dbReference type="EMBL" id="KRY54159.1"/>
    </source>
</evidence>
<organism evidence="1 2">
    <name type="scientific">Trichinella pseudospiralis</name>
    <name type="common">Parasitic roundworm</name>
    <dbReference type="NCBI Taxonomy" id="6337"/>
    <lineage>
        <taxon>Eukaryota</taxon>
        <taxon>Metazoa</taxon>
        <taxon>Ecdysozoa</taxon>
        <taxon>Nematoda</taxon>
        <taxon>Enoplea</taxon>
        <taxon>Dorylaimia</taxon>
        <taxon>Trichinellida</taxon>
        <taxon>Trichinellidae</taxon>
        <taxon>Trichinella</taxon>
    </lineage>
</organism>
<proteinExistence type="predicted"/>
<sequence>MGMISKIDKKTLLFLNIQIKTSEARSMAFYKGLSKKSKVLAIDSKNR</sequence>
<dbReference type="Proteomes" id="UP000054632">
    <property type="component" value="Unassembled WGS sequence"/>
</dbReference>
<accession>A0A0V1CY68</accession>